<dbReference type="HAMAP" id="MF_01569">
    <property type="entry name" value="Pro_tRNA_synth_type1"/>
    <property type="match status" value="1"/>
</dbReference>
<dbReference type="SUPFAM" id="SSF52954">
    <property type="entry name" value="Class II aaRS ABD-related"/>
    <property type="match status" value="1"/>
</dbReference>
<dbReference type="Gene3D" id="3.90.960.10">
    <property type="entry name" value="YbaK/aminoacyl-tRNA synthetase-associated domain"/>
    <property type="match status" value="1"/>
</dbReference>
<evidence type="ECO:0000256" key="10">
    <source>
        <dbReference type="HAMAP-Rule" id="MF_01569"/>
    </source>
</evidence>
<evidence type="ECO:0000313" key="12">
    <source>
        <dbReference type="EMBL" id="GAA3951388.1"/>
    </source>
</evidence>
<evidence type="ECO:0000256" key="7">
    <source>
        <dbReference type="ARBA" id="ARBA00022917"/>
    </source>
</evidence>
<evidence type="ECO:0000313" key="13">
    <source>
        <dbReference type="Proteomes" id="UP001501337"/>
    </source>
</evidence>
<dbReference type="NCBIfam" id="TIGR00409">
    <property type="entry name" value="proS_fam_II"/>
    <property type="match status" value="1"/>
</dbReference>
<keyword evidence="5 10" id="KW-0547">Nucleotide-binding</keyword>
<dbReference type="Gene3D" id="3.40.50.800">
    <property type="entry name" value="Anticodon-binding domain"/>
    <property type="match status" value="1"/>
</dbReference>
<dbReference type="Gene3D" id="3.30.930.10">
    <property type="entry name" value="Bira Bifunctional Protein, Domain 2"/>
    <property type="match status" value="2"/>
</dbReference>
<keyword evidence="13" id="KW-1185">Reference proteome</keyword>
<dbReference type="InterPro" id="IPR004500">
    <property type="entry name" value="Pro-tRNA-synth_IIa_bac-type"/>
</dbReference>
<keyword evidence="4 10" id="KW-0436">Ligase</keyword>
<comment type="subunit">
    <text evidence="2 10">Homodimer.</text>
</comment>
<comment type="domain">
    <text evidence="10">Consists of three domains: the N-terminal catalytic domain, the editing domain and the C-terminal anticodon-binding domain.</text>
</comment>
<keyword evidence="3 10" id="KW-0963">Cytoplasm</keyword>
<comment type="catalytic activity">
    <reaction evidence="9 10">
        <text>tRNA(Pro) + L-proline + ATP = L-prolyl-tRNA(Pro) + AMP + diphosphate</text>
        <dbReference type="Rhea" id="RHEA:14305"/>
        <dbReference type="Rhea" id="RHEA-COMP:9700"/>
        <dbReference type="Rhea" id="RHEA-COMP:9702"/>
        <dbReference type="ChEBI" id="CHEBI:30616"/>
        <dbReference type="ChEBI" id="CHEBI:33019"/>
        <dbReference type="ChEBI" id="CHEBI:60039"/>
        <dbReference type="ChEBI" id="CHEBI:78442"/>
        <dbReference type="ChEBI" id="CHEBI:78532"/>
        <dbReference type="ChEBI" id="CHEBI:456215"/>
        <dbReference type="EC" id="6.1.1.15"/>
    </reaction>
</comment>
<dbReference type="Pfam" id="PF04073">
    <property type="entry name" value="tRNA_edit"/>
    <property type="match status" value="1"/>
</dbReference>
<evidence type="ECO:0000256" key="5">
    <source>
        <dbReference type="ARBA" id="ARBA00022741"/>
    </source>
</evidence>
<evidence type="ECO:0000259" key="11">
    <source>
        <dbReference type="PROSITE" id="PS50862"/>
    </source>
</evidence>
<dbReference type="InterPro" id="IPR045864">
    <property type="entry name" value="aa-tRNA-synth_II/BPL/LPL"/>
</dbReference>
<proteinExistence type="inferred from homology"/>
<dbReference type="InterPro" id="IPR002316">
    <property type="entry name" value="Pro-tRNA-ligase_IIa"/>
</dbReference>
<evidence type="ECO:0000256" key="6">
    <source>
        <dbReference type="ARBA" id="ARBA00022840"/>
    </source>
</evidence>
<dbReference type="CDD" id="cd00779">
    <property type="entry name" value="ProRS_core_prok"/>
    <property type="match status" value="1"/>
</dbReference>
<sequence length="604" mass="66251">MKASQYLIATQKETPADAEVISHQLMLKAGMIRKVAAGLYTWLPLGLRVLRKVEAIVRDEMEKAGAQEVLMPGIQPAELWQESGRWSNFGDELLRLKDRHQREFCVGPTHEEVITDHMRNELHSYKQLPANFFQIQTKFRDERRPRFGVMRAREFLMKDAYSFHVDQQSLDDTYDIMYQAYSAIFDRLSLRYRAVQADSGSIGGSASHEFHVLADSGEDDIVFSSGSEYAANIEKAEALAVGPEGELCTDAFTGHIDSSGMPAAESVSTPGVSSIDEVSKLLNVSPSATVKTLLVEGAEGGLVALCLRGDHSLNAVKAEKLDEVLTPLTMADEAVIEKAIGCKPGSIGPQSLKAKGIPLIVDRSAAVIPLFTAGANEEGRHCTNLNWKRDVGEDFTVADIRNVVSGDPSPDGKGTLDIKRGIEVGHIFKLGDKYSQAMNASVLNENGKKVVMTMGCYGIGVSRIVAAAIEQNHDEAGIIWPEALAPFTIVLIPLNYQKSEPVRTFSDDLYSQLRARGYDVLLDDRNERPGVKFADAELLGIPHRVTIGDRGLAENEIEYRQRNDTENRSIAVDNALNFLQTALAHPKTGERLIVDDAAAEGQSK</sequence>
<dbReference type="InterPro" id="IPR044140">
    <property type="entry name" value="ProRS_anticodon_short"/>
</dbReference>
<dbReference type="PANTHER" id="PTHR42753:SF2">
    <property type="entry name" value="PROLINE--TRNA LIGASE"/>
    <property type="match status" value="1"/>
</dbReference>
<dbReference type="SUPFAM" id="SSF55681">
    <property type="entry name" value="Class II aaRS and biotin synthetases"/>
    <property type="match status" value="1"/>
</dbReference>
<dbReference type="Proteomes" id="UP001501337">
    <property type="component" value="Unassembled WGS sequence"/>
</dbReference>
<dbReference type="RefSeq" id="WP_344803529.1">
    <property type="nucleotide sequence ID" value="NZ_BAABBO010000001.1"/>
</dbReference>
<dbReference type="PRINTS" id="PR01046">
    <property type="entry name" value="TRNASYNTHPRO"/>
</dbReference>
<dbReference type="InterPro" id="IPR033730">
    <property type="entry name" value="ProRS_core_prok"/>
</dbReference>
<evidence type="ECO:0000256" key="4">
    <source>
        <dbReference type="ARBA" id="ARBA00022598"/>
    </source>
</evidence>
<dbReference type="PANTHER" id="PTHR42753">
    <property type="entry name" value="MITOCHONDRIAL RIBOSOME PROTEIN L39/PROLYL-TRNA LIGASE FAMILY MEMBER"/>
    <property type="match status" value="1"/>
</dbReference>
<dbReference type="Pfam" id="PF03129">
    <property type="entry name" value="HGTP_anticodon"/>
    <property type="match status" value="1"/>
</dbReference>
<evidence type="ECO:0000256" key="1">
    <source>
        <dbReference type="ARBA" id="ARBA00004496"/>
    </source>
</evidence>
<protein>
    <recommendedName>
        <fullName evidence="10">Proline--tRNA ligase</fullName>
        <ecNumber evidence="10">6.1.1.15</ecNumber>
    </recommendedName>
    <alternativeName>
        <fullName evidence="10">Prolyl-tRNA synthetase</fullName>
        <shortName evidence="10">ProRS</shortName>
    </alternativeName>
</protein>
<dbReference type="InterPro" id="IPR023717">
    <property type="entry name" value="Pro-tRNA-Synthase_IIa_type1"/>
</dbReference>
<dbReference type="InterPro" id="IPR002314">
    <property type="entry name" value="aa-tRNA-synt_IIb"/>
</dbReference>
<reference evidence="13" key="1">
    <citation type="journal article" date="2019" name="Int. J. Syst. Evol. Microbiol.">
        <title>The Global Catalogue of Microorganisms (GCM) 10K type strain sequencing project: providing services to taxonomists for standard genome sequencing and annotation.</title>
        <authorList>
            <consortium name="The Broad Institute Genomics Platform"/>
            <consortium name="The Broad Institute Genome Sequencing Center for Infectious Disease"/>
            <person name="Wu L."/>
            <person name="Ma J."/>
        </authorList>
    </citation>
    <scope>NUCLEOTIDE SEQUENCE [LARGE SCALE GENOMIC DNA]</scope>
    <source>
        <strain evidence="13">JCM 17555</strain>
    </source>
</reference>
<dbReference type="EMBL" id="BAABBO010000001">
    <property type="protein sequence ID" value="GAA3951388.1"/>
    <property type="molecule type" value="Genomic_DNA"/>
</dbReference>
<dbReference type="SUPFAM" id="SSF55826">
    <property type="entry name" value="YbaK/ProRS associated domain"/>
    <property type="match status" value="1"/>
</dbReference>
<gene>
    <name evidence="10" type="primary">proS</name>
    <name evidence="12" type="ORF">GCM10022278_08160</name>
</gene>
<keyword evidence="7 10" id="KW-0648">Protein biosynthesis</keyword>
<comment type="similarity">
    <text evidence="10">Belongs to the class-II aminoacyl-tRNA synthetase family. ProS type 1 subfamily.</text>
</comment>
<keyword evidence="6 10" id="KW-0067">ATP-binding</keyword>
<comment type="function">
    <text evidence="10">Catalyzes the attachment of proline to tRNA(Pro) in a two-step reaction: proline is first activated by ATP to form Pro-AMP and then transferred to the acceptor end of tRNA(Pro). As ProRS can inadvertently accommodate and process non-cognate amino acids such as alanine and cysteine, to avoid such errors it has two additional distinct editing activities against alanine. One activity is designated as 'pretransfer' editing and involves the tRNA(Pro)-independent hydrolysis of activated Ala-AMP. The other activity is designated 'posttransfer' editing and involves deacylation of mischarged Ala-tRNA(Pro). The misacylated Cys-tRNA(Pro) is not edited by ProRS.</text>
</comment>
<evidence type="ECO:0000256" key="8">
    <source>
        <dbReference type="ARBA" id="ARBA00023146"/>
    </source>
</evidence>
<dbReference type="CDD" id="cd04334">
    <property type="entry name" value="ProRS-INS"/>
    <property type="match status" value="1"/>
</dbReference>
<dbReference type="Pfam" id="PF00587">
    <property type="entry name" value="tRNA-synt_2b"/>
    <property type="match status" value="1"/>
</dbReference>
<evidence type="ECO:0000256" key="2">
    <source>
        <dbReference type="ARBA" id="ARBA00011738"/>
    </source>
</evidence>
<evidence type="ECO:0000256" key="3">
    <source>
        <dbReference type="ARBA" id="ARBA00022490"/>
    </source>
</evidence>
<comment type="caution">
    <text evidence="12">The sequence shown here is derived from an EMBL/GenBank/DDBJ whole genome shotgun (WGS) entry which is preliminary data.</text>
</comment>
<dbReference type="InterPro" id="IPR036754">
    <property type="entry name" value="YbaK/aa-tRNA-synt-asso_dom_sf"/>
</dbReference>
<comment type="subcellular location">
    <subcellularLocation>
        <location evidence="1 10">Cytoplasm</location>
    </subcellularLocation>
</comment>
<dbReference type="PIRSF" id="PIRSF001535">
    <property type="entry name" value="ProRS_1"/>
    <property type="match status" value="1"/>
</dbReference>
<dbReference type="InterPro" id="IPR050062">
    <property type="entry name" value="Pro-tRNA_synthetase"/>
</dbReference>
<dbReference type="PROSITE" id="PS50862">
    <property type="entry name" value="AA_TRNA_LIGASE_II"/>
    <property type="match status" value="1"/>
</dbReference>
<accession>A0ABP7NQB5</accession>
<dbReference type="CDD" id="cd00861">
    <property type="entry name" value="ProRS_anticodon_short"/>
    <property type="match status" value="1"/>
</dbReference>
<evidence type="ECO:0000256" key="9">
    <source>
        <dbReference type="ARBA" id="ARBA00047671"/>
    </source>
</evidence>
<dbReference type="EC" id="6.1.1.15" evidence="10"/>
<dbReference type="InterPro" id="IPR006195">
    <property type="entry name" value="aa-tRNA-synth_II"/>
</dbReference>
<dbReference type="InterPro" id="IPR007214">
    <property type="entry name" value="YbaK/aa-tRNA-synth-assoc-dom"/>
</dbReference>
<organism evidence="12 13">
    <name type="scientific">Allohahella marinimesophila</name>
    <dbReference type="NCBI Taxonomy" id="1054972"/>
    <lineage>
        <taxon>Bacteria</taxon>
        <taxon>Pseudomonadati</taxon>
        <taxon>Pseudomonadota</taxon>
        <taxon>Gammaproteobacteria</taxon>
        <taxon>Oceanospirillales</taxon>
        <taxon>Hahellaceae</taxon>
        <taxon>Allohahella</taxon>
    </lineage>
</organism>
<dbReference type="NCBIfam" id="NF006625">
    <property type="entry name" value="PRK09194.1"/>
    <property type="match status" value="1"/>
</dbReference>
<keyword evidence="8 10" id="KW-0030">Aminoacyl-tRNA synthetase</keyword>
<name>A0ABP7NQB5_9GAMM</name>
<dbReference type="InterPro" id="IPR004154">
    <property type="entry name" value="Anticodon-bd"/>
</dbReference>
<feature type="domain" description="Aminoacyl-transfer RNA synthetases class-II family profile" evidence="11">
    <location>
        <begin position="33"/>
        <end position="481"/>
    </location>
</feature>
<dbReference type="GO" id="GO:0016874">
    <property type="term" value="F:ligase activity"/>
    <property type="evidence" value="ECO:0007669"/>
    <property type="project" value="UniProtKB-KW"/>
</dbReference>
<dbReference type="InterPro" id="IPR036621">
    <property type="entry name" value="Anticodon-bd_dom_sf"/>
</dbReference>